<proteinExistence type="predicted"/>
<reference evidence="1" key="1">
    <citation type="submission" date="2020-09" db="EMBL/GenBank/DDBJ databases">
        <title>Genome-Enabled Discovery of Anthraquinone Biosynthesis in Senna tora.</title>
        <authorList>
            <person name="Kang S.-H."/>
            <person name="Pandey R.P."/>
            <person name="Lee C.-M."/>
            <person name="Sim J.-S."/>
            <person name="Jeong J.-T."/>
            <person name="Choi B.-S."/>
            <person name="Jung M."/>
            <person name="Ginzburg D."/>
            <person name="Zhao K."/>
            <person name="Won S.Y."/>
            <person name="Oh T.-J."/>
            <person name="Yu Y."/>
            <person name="Kim N.-H."/>
            <person name="Lee O.R."/>
            <person name="Lee T.-H."/>
            <person name="Bashyal P."/>
            <person name="Kim T.-S."/>
            <person name="Lee W.-H."/>
            <person name="Kawkins C."/>
            <person name="Kim C.-K."/>
            <person name="Kim J.S."/>
            <person name="Ahn B.O."/>
            <person name="Rhee S.Y."/>
            <person name="Sohng J.K."/>
        </authorList>
    </citation>
    <scope>NUCLEOTIDE SEQUENCE</scope>
    <source>
        <tissue evidence="1">Leaf</tissue>
    </source>
</reference>
<accession>A0A834SZG8</accession>
<gene>
    <name evidence="1" type="ORF">G2W53_033599</name>
</gene>
<evidence type="ECO:0000313" key="2">
    <source>
        <dbReference type="Proteomes" id="UP000634136"/>
    </source>
</evidence>
<evidence type="ECO:0000313" key="1">
    <source>
        <dbReference type="EMBL" id="KAF7812623.1"/>
    </source>
</evidence>
<dbReference type="Proteomes" id="UP000634136">
    <property type="component" value="Unassembled WGS sequence"/>
</dbReference>
<name>A0A834SZG8_9FABA</name>
<dbReference type="EMBL" id="JAAIUW010000010">
    <property type="protein sequence ID" value="KAF7812623.1"/>
    <property type="molecule type" value="Genomic_DNA"/>
</dbReference>
<dbReference type="AlphaFoldDB" id="A0A834SZG8"/>
<comment type="caution">
    <text evidence="1">The sequence shown here is derived from an EMBL/GenBank/DDBJ whole genome shotgun (WGS) entry which is preliminary data.</text>
</comment>
<protein>
    <submittedName>
        <fullName evidence="1">Putative ribonuclease H protein At1g65750 family</fullName>
    </submittedName>
</protein>
<sequence>MATWEDNKPTDSRLWREILKVWPDFYKHIVWNVGNGNTIKLWDDSWIQGVPNLRSQAVNNNIQGLDETTLSDHVDANGQWKLHELNETLPPAIIDRIRKVRALDCLLVAISNVFINPRDRASFYLLPLDEWIGWNLERKVCFASVPWSVAFSVACHNIWAWRNLTNKSSENTCPKEPHRIILHQAKQMQLGWSMLEERRGITELYMEPMWRKPNLP</sequence>
<dbReference type="OrthoDB" id="1020639at2759"/>
<keyword evidence="2" id="KW-1185">Reference proteome</keyword>
<organism evidence="1 2">
    <name type="scientific">Senna tora</name>
    <dbReference type="NCBI Taxonomy" id="362788"/>
    <lineage>
        <taxon>Eukaryota</taxon>
        <taxon>Viridiplantae</taxon>
        <taxon>Streptophyta</taxon>
        <taxon>Embryophyta</taxon>
        <taxon>Tracheophyta</taxon>
        <taxon>Spermatophyta</taxon>
        <taxon>Magnoliopsida</taxon>
        <taxon>eudicotyledons</taxon>
        <taxon>Gunneridae</taxon>
        <taxon>Pentapetalae</taxon>
        <taxon>rosids</taxon>
        <taxon>fabids</taxon>
        <taxon>Fabales</taxon>
        <taxon>Fabaceae</taxon>
        <taxon>Caesalpinioideae</taxon>
        <taxon>Cassia clade</taxon>
        <taxon>Senna</taxon>
    </lineage>
</organism>